<protein>
    <submittedName>
        <fullName evidence="5">Polysaccharide export protein</fullName>
    </submittedName>
</protein>
<evidence type="ECO:0000259" key="4">
    <source>
        <dbReference type="Pfam" id="PF10531"/>
    </source>
</evidence>
<dbReference type="EMBL" id="CP002083">
    <property type="protein sequence ID" value="ADJ23193.1"/>
    <property type="molecule type" value="Genomic_DNA"/>
</dbReference>
<dbReference type="PANTHER" id="PTHR33619">
    <property type="entry name" value="POLYSACCHARIDE EXPORT PROTEIN GFCE-RELATED"/>
    <property type="match status" value="1"/>
</dbReference>
<dbReference type="HOGENOM" id="CLU_038343_5_0_5"/>
<dbReference type="Pfam" id="PF10531">
    <property type="entry name" value="SLBB"/>
    <property type="match status" value="1"/>
</dbReference>
<dbReference type="Proteomes" id="UP000002033">
    <property type="component" value="Chromosome"/>
</dbReference>
<dbReference type="Gene3D" id="3.30.1950.10">
    <property type="entry name" value="wza like domain"/>
    <property type="match status" value="1"/>
</dbReference>
<evidence type="ECO:0000259" key="3">
    <source>
        <dbReference type="Pfam" id="PF02563"/>
    </source>
</evidence>
<dbReference type="InterPro" id="IPR003715">
    <property type="entry name" value="Poly_export_N"/>
</dbReference>
<organism evidence="5 6">
    <name type="scientific">Hyphomicrobium denitrificans (strain ATCC 51888 / DSM 1869 / NCIMB 11706 / TK 0415)</name>
    <dbReference type="NCBI Taxonomy" id="582899"/>
    <lineage>
        <taxon>Bacteria</taxon>
        <taxon>Pseudomonadati</taxon>
        <taxon>Pseudomonadota</taxon>
        <taxon>Alphaproteobacteria</taxon>
        <taxon>Hyphomicrobiales</taxon>
        <taxon>Hyphomicrobiaceae</taxon>
        <taxon>Hyphomicrobium</taxon>
    </lineage>
</organism>
<dbReference type="Gene3D" id="3.10.560.10">
    <property type="entry name" value="Outer membrane lipoprotein wza domain like"/>
    <property type="match status" value="1"/>
</dbReference>
<keyword evidence="6" id="KW-1185">Reference proteome</keyword>
<dbReference type="PROSITE" id="PS51257">
    <property type="entry name" value="PROKAR_LIPOPROTEIN"/>
    <property type="match status" value="1"/>
</dbReference>
<sequence length="224" mass="24072" precursor="true">MSLRHLLFAAAAMSLMLGGCASGIGTMIQAEIDGPAVDGYPVPVTTASASPRDWGPAVVVPAVMSEALIGHDGPYRLDSGDRIRVFVYGQPSLSRLYIVDPDGKISVPLIGTISARGKTTTQLQGTIRSRLGSEYVKDPQVSVDIQQNRPFFIFGEVRNAGQYPYVSGMTVETAVAIGGGYTERASDRSFRISRKVDGLVQEIEAPGIAPIRPGDTVYVFERYF</sequence>
<dbReference type="STRING" id="582899.Hden_1381"/>
<dbReference type="PANTHER" id="PTHR33619:SF3">
    <property type="entry name" value="POLYSACCHARIDE EXPORT PROTEIN GFCE-RELATED"/>
    <property type="match status" value="1"/>
</dbReference>
<dbReference type="AlphaFoldDB" id="D8JX57"/>
<dbReference type="OrthoDB" id="197007at2"/>
<name>D8JX57_HYPDA</name>
<feature type="domain" description="Soluble ligand binding" evidence="4">
    <location>
        <begin position="151"/>
        <end position="199"/>
    </location>
</feature>
<accession>D8JX57</accession>
<dbReference type="KEGG" id="hdn:Hden_1381"/>
<dbReference type="RefSeq" id="WP_013215408.1">
    <property type="nucleotide sequence ID" value="NC_014313.1"/>
</dbReference>
<evidence type="ECO:0000313" key="6">
    <source>
        <dbReference type="Proteomes" id="UP000002033"/>
    </source>
</evidence>
<reference evidence="6" key="1">
    <citation type="journal article" date="2011" name="J. Bacteriol.">
        <title>Genome sequences of eight morphologically diverse alphaproteobacteria.</title>
        <authorList>
            <consortium name="US DOE Joint Genome Institute"/>
            <person name="Brown P.J."/>
            <person name="Kysela D.T."/>
            <person name="Buechlein A."/>
            <person name="Hemmerich C."/>
            <person name="Brun Y.V."/>
        </authorList>
    </citation>
    <scope>NUCLEOTIDE SEQUENCE [LARGE SCALE GENOMIC DNA]</scope>
    <source>
        <strain evidence="6">ATCC 51888 / DSM 1869 / NCIB 11706 / TK 0415</strain>
    </source>
</reference>
<dbReference type="eggNOG" id="COG1596">
    <property type="taxonomic scope" value="Bacteria"/>
</dbReference>
<feature type="signal peptide" evidence="2">
    <location>
        <begin position="1"/>
        <end position="21"/>
    </location>
</feature>
<proteinExistence type="predicted"/>
<dbReference type="InterPro" id="IPR019554">
    <property type="entry name" value="Soluble_ligand-bd"/>
</dbReference>
<gene>
    <name evidence="5" type="ordered locus">Hden_1381</name>
</gene>
<dbReference type="Pfam" id="PF02563">
    <property type="entry name" value="Poly_export"/>
    <property type="match status" value="1"/>
</dbReference>
<dbReference type="InterPro" id="IPR049712">
    <property type="entry name" value="Poly_export"/>
</dbReference>
<feature type="chain" id="PRO_5003116568" evidence="2">
    <location>
        <begin position="22"/>
        <end position="224"/>
    </location>
</feature>
<keyword evidence="1 2" id="KW-0732">Signal</keyword>
<feature type="domain" description="Polysaccharide export protein N-terminal" evidence="3">
    <location>
        <begin position="73"/>
        <end position="145"/>
    </location>
</feature>
<evidence type="ECO:0000256" key="1">
    <source>
        <dbReference type="ARBA" id="ARBA00022729"/>
    </source>
</evidence>
<evidence type="ECO:0000256" key="2">
    <source>
        <dbReference type="SAM" id="SignalP"/>
    </source>
</evidence>
<dbReference type="GO" id="GO:0015159">
    <property type="term" value="F:polysaccharide transmembrane transporter activity"/>
    <property type="evidence" value="ECO:0007669"/>
    <property type="project" value="InterPro"/>
</dbReference>
<evidence type="ECO:0000313" key="5">
    <source>
        <dbReference type="EMBL" id="ADJ23193.1"/>
    </source>
</evidence>